<evidence type="ECO:0000256" key="5">
    <source>
        <dbReference type="ARBA" id="ARBA00023033"/>
    </source>
</evidence>
<dbReference type="SUPFAM" id="SSF54373">
    <property type="entry name" value="FAD-linked reductases, C-terminal domain"/>
    <property type="match status" value="1"/>
</dbReference>
<dbReference type="Proteomes" id="UP000183982">
    <property type="component" value="Unassembled WGS sequence"/>
</dbReference>
<evidence type="ECO:0000313" key="7">
    <source>
        <dbReference type="EMBL" id="SHJ90582.1"/>
    </source>
</evidence>
<reference evidence="8" key="1">
    <citation type="submission" date="2016-11" db="EMBL/GenBank/DDBJ databases">
        <authorList>
            <person name="Varghese N."/>
            <person name="Submissions S."/>
        </authorList>
    </citation>
    <scope>NUCLEOTIDE SEQUENCE [LARGE SCALE GENOMIC DNA]</scope>
    <source>
        <strain evidence="8">DSM 100564</strain>
    </source>
</reference>
<dbReference type="Gene3D" id="3.50.50.60">
    <property type="entry name" value="FAD/NAD(P)-binding domain"/>
    <property type="match status" value="1"/>
</dbReference>
<evidence type="ECO:0000259" key="6">
    <source>
        <dbReference type="Pfam" id="PF01494"/>
    </source>
</evidence>
<dbReference type="PRINTS" id="PR00420">
    <property type="entry name" value="RNGMNOXGNASE"/>
</dbReference>
<dbReference type="PANTHER" id="PTHR13789:SF318">
    <property type="entry name" value="GERANYLGERANYL DIPHOSPHATE REDUCTASE"/>
    <property type="match status" value="1"/>
</dbReference>
<name>A0A1M6N4K4_9RHOB</name>
<evidence type="ECO:0000256" key="1">
    <source>
        <dbReference type="ARBA" id="ARBA00001974"/>
    </source>
</evidence>
<keyword evidence="4" id="KW-0560">Oxidoreductase</keyword>
<dbReference type="InterPro" id="IPR050493">
    <property type="entry name" value="FAD-dep_Monooxygenase_BioMet"/>
</dbReference>
<dbReference type="GO" id="GO:0004497">
    <property type="term" value="F:monooxygenase activity"/>
    <property type="evidence" value="ECO:0007669"/>
    <property type="project" value="UniProtKB-KW"/>
</dbReference>
<dbReference type="Pfam" id="PF01494">
    <property type="entry name" value="FAD_binding_3"/>
    <property type="match status" value="1"/>
</dbReference>
<keyword evidence="2" id="KW-0285">Flavoprotein</keyword>
<dbReference type="InterPro" id="IPR036188">
    <property type="entry name" value="FAD/NAD-bd_sf"/>
</dbReference>
<proteinExistence type="predicted"/>
<evidence type="ECO:0000256" key="4">
    <source>
        <dbReference type="ARBA" id="ARBA00023002"/>
    </source>
</evidence>
<dbReference type="PANTHER" id="PTHR13789">
    <property type="entry name" value="MONOOXYGENASE"/>
    <property type="match status" value="1"/>
</dbReference>
<accession>A0A1M6N4K4</accession>
<dbReference type="AlphaFoldDB" id="A0A1M6N4K4"/>
<sequence length="395" mass="42672">MSLLNKKVTVIGAGIGGLTAALALQARGADVTVLEQAGSISEVGAGLQISPNGFCVLRALGLGKAFQARAVQGQAVELRDYRKSTLVARLDLGLLPADQPYFFIHRADLIDALADAVRDAGVKVRLLQQAETIDPGPSPKVHLANGAVVNSDLVVGADGLHSKLRPVLNGKVAPFFTRQVAWRATIPNDLNHPAVARVHMAPKRHMVSYPLRGGELINLVMVQERMDWADEGWVHTDDPDNLRAAFSDFGGDAAKMLAQVTDVGLWGLFRHPVAPRWVGENVAILGDAAHPTLPFMAQGAVMAMEDAWVLADALDKAETTAEGLVAYQSRRHARASKVIDTASGNAWKYHLSFPPSRFGAHLGLKMLSTLAPKKLLQQFDWIYRHDVTRSDSDMS</sequence>
<gene>
    <name evidence="7" type="ORF">SAMN05444000_11540</name>
</gene>
<dbReference type="SUPFAM" id="SSF51905">
    <property type="entry name" value="FAD/NAD(P)-binding domain"/>
    <property type="match status" value="1"/>
</dbReference>
<evidence type="ECO:0000313" key="8">
    <source>
        <dbReference type="Proteomes" id="UP000183982"/>
    </source>
</evidence>
<feature type="domain" description="FAD-binding" evidence="6">
    <location>
        <begin position="7"/>
        <end position="341"/>
    </location>
</feature>
<keyword evidence="3" id="KW-0274">FAD</keyword>
<evidence type="ECO:0000256" key="2">
    <source>
        <dbReference type="ARBA" id="ARBA00022630"/>
    </source>
</evidence>
<keyword evidence="5" id="KW-0503">Monooxygenase</keyword>
<dbReference type="EMBL" id="FQZQ01000015">
    <property type="protein sequence ID" value="SHJ90582.1"/>
    <property type="molecule type" value="Genomic_DNA"/>
</dbReference>
<dbReference type="InterPro" id="IPR002938">
    <property type="entry name" value="FAD-bd"/>
</dbReference>
<evidence type="ECO:0000256" key="3">
    <source>
        <dbReference type="ARBA" id="ARBA00022827"/>
    </source>
</evidence>
<dbReference type="GO" id="GO:0071949">
    <property type="term" value="F:FAD binding"/>
    <property type="evidence" value="ECO:0007669"/>
    <property type="project" value="InterPro"/>
</dbReference>
<comment type="cofactor">
    <cofactor evidence="1">
        <name>FAD</name>
        <dbReference type="ChEBI" id="CHEBI:57692"/>
    </cofactor>
</comment>
<keyword evidence="8" id="KW-1185">Reference proteome</keyword>
<dbReference type="RefSeq" id="WP_073253697.1">
    <property type="nucleotide sequence ID" value="NZ_FQZQ01000015.1"/>
</dbReference>
<organism evidence="7 8">
    <name type="scientific">Shimia gijangensis</name>
    <dbReference type="NCBI Taxonomy" id="1470563"/>
    <lineage>
        <taxon>Bacteria</taxon>
        <taxon>Pseudomonadati</taxon>
        <taxon>Pseudomonadota</taxon>
        <taxon>Alphaproteobacteria</taxon>
        <taxon>Rhodobacterales</taxon>
        <taxon>Roseobacteraceae</taxon>
    </lineage>
</organism>
<dbReference type="STRING" id="1470563.SAMN05444000_11540"/>
<protein>
    <submittedName>
        <fullName evidence="7">Salicylate hydroxylase</fullName>
    </submittedName>
</protein>
<dbReference type="OrthoDB" id="4230779at2"/>